<name>A0A9N9CA95_9GLOM</name>
<dbReference type="AlphaFoldDB" id="A0A9N9CA95"/>
<accession>A0A9N9CA95</accession>
<dbReference type="Proteomes" id="UP000789831">
    <property type="component" value="Unassembled WGS sequence"/>
</dbReference>
<organism evidence="2 3">
    <name type="scientific">Ambispora gerdemannii</name>
    <dbReference type="NCBI Taxonomy" id="144530"/>
    <lineage>
        <taxon>Eukaryota</taxon>
        <taxon>Fungi</taxon>
        <taxon>Fungi incertae sedis</taxon>
        <taxon>Mucoromycota</taxon>
        <taxon>Glomeromycotina</taxon>
        <taxon>Glomeromycetes</taxon>
        <taxon>Archaeosporales</taxon>
        <taxon>Ambisporaceae</taxon>
        <taxon>Ambispora</taxon>
    </lineage>
</organism>
<evidence type="ECO:0000313" key="3">
    <source>
        <dbReference type="Proteomes" id="UP000789831"/>
    </source>
</evidence>
<dbReference type="OrthoDB" id="2414630at2759"/>
<protein>
    <submittedName>
        <fullName evidence="2">3773_t:CDS:1</fullName>
    </submittedName>
</protein>
<proteinExistence type="predicted"/>
<comment type="caution">
    <text evidence="2">The sequence shown here is derived from an EMBL/GenBank/DDBJ whole genome shotgun (WGS) entry which is preliminary data.</text>
</comment>
<keyword evidence="3" id="KW-1185">Reference proteome</keyword>
<reference evidence="2" key="1">
    <citation type="submission" date="2021-06" db="EMBL/GenBank/DDBJ databases">
        <authorList>
            <person name="Kallberg Y."/>
            <person name="Tangrot J."/>
            <person name="Rosling A."/>
        </authorList>
    </citation>
    <scope>NUCLEOTIDE SEQUENCE</scope>
    <source>
        <strain evidence="2">MT106</strain>
    </source>
</reference>
<feature type="compositionally biased region" description="Polar residues" evidence="1">
    <location>
        <begin position="160"/>
        <end position="179"/>
    </location>
</feature>
<evidence type="ECO:0000256" key="1">
    <source>
        <dbReference type="SAM" id="MobiDB-lite"/>
    </source>
</evidence>
<dbReference type="EMBL" id="CAJVPL010001935">
    <property type="protein sequence ID" value="CAG8593070.1"/>
    <property type="molecule type" value="Genomic_DNA"/>
</dbReference>
<sequence>MSFEKEHTRPAKLSYNNFLYKNKPLIIEQADNESWSTQNGRWKKRFMLIAQELISDETIIEKYSVFMEYGVTLPALVLSIGRFEGASASDVLVIIHGVWGDLQNEKTSRNLWVQIENMQSSRLIEEKRSTTSQGDEIMKLYDDDNPKKKLKSTAEDFQSDSDSFTDLSTIGSEESSTDIQYPPIESEESSSVLENLENKNRLATTYKVVSLFDRQFPYTKELYNTFPDQMRTLENKWKKVEANIQKTVEERWNVSQLKELVDKTRQFLRNRGALFDKEACELRYRSEIVNPLLAGVFEMIERSIWLETGEIENEIQKMQRNDTKEDKERLKLGMKHDGVINMIIHGKKYQIGFLEVVGNAFNNDITDRILT</sequence>
<gene>
    <name evidence="2" type="ORF">AGERDE_LOCUS8704</name>
</gene>
<evidence type="ECO:0000313" key="2">
    <source>
        <dbReference type="EMBL" id="CAG8593070.1"/>
    </source>
</evidence>
<feature type="region of interest" description="Disordered" evidence="1">
    <location>
        <begin position="153"/>
        <end position="191"/>
    </location>
</feature>